<evidence type="ECO:0000313" key="6">
    <source>
        <dbReference type="Proteomes" id="UP000293902"/>
    </source>
</evidence>
<sequence length="148" mass="15710">MKFILLLVFAFAAGMLAPVQAGMNAKIGKALHDPFYAALISFAVGTAGLLSYALIGRMDFAAIRTVSGVHWSLWLAGLLGAFYVTATIVLAPRLGTALTFGLVVAGQLTMAVIMDHFGLFGMPIQPVNWPRLAGVALIVGGTMLIRWF</sequence>
<feature type="transmembrane region" description="Helical" evidence="1">
    <location>
        <begin position="68"/>
        <end position="91"/>
    </location>
</feature>
<organism evidence="4 5">
    <name type="scientific">Desulfobacter hydrogenophilus</name>
    <dbReference type="NCBI Taxonomy" id="2291"/>
    <lineage>
        <taxon>Bacteria</taxon>
        <taxon>Pseudomonadati</taxon>
        <taxon>Thermodesulfobacteriota</taxon>
        <taxon>Desulfobacteria</taxon>
        <taxon>Desulfobacterales</taxon>
        <taxon>Desulfobacteraceae</taxon>
        <taxon>Desulfobacter</taxon>
    </lineage>
</organism>
<evidence type="ECO:0000256" key="1">
    <source>
        <dbReference type="SAM" id="Phobius"/>
    </source>
</evidence>
<feature type="transmembrane region" description="Helical" evidence="1">
    <location>
        <begin position="129"/>
        <end position="147"/>
    </location>
</feature>
<dbReference type="RefSeq" id="WP_111956997.1">
    <property type="nucleotide sequence ID" value="NZ_CP036313.1"/>
</dbReference>
<dbReference type="Proteomes" id="UP000293902">
    <property type="component" value="Chromosome"/>
</dbReference>
<reference evidence="4 5" key="1">
    <citation type="submission" date="2018-06" db="EMBL/GenBank/DDBJ databases">
        <title>Complete Genome Sequence of Desulfobacter hydrogenophilus (DSM3380).</title>
        <authorList>
            <person name="Marietou A."/>
            <person name="Schreiber L."/>
            <person name="Marshall I."/>
            <person name="Jorgensen B."/>
        </authorList>
    </citation>
    <scope>NUCLEOTIDE SEQUENCE [LARGE SCALE GENOMIC DNA]</scope>
    <source>
        <strain evidence="4 5">DSM 3380</strain>
    </source>
</reference>
<evidence type="ECO:0000313" key="5">
    <source>
        <dbReference type="Proteomes" id="UP000248798"/>
    </source>
</evidence>
<keyword evidence="1" id="KW-1133">Transmembrane helix</keyword>
<accession>A0A328FBA2</accession>
<evidence type="ECO:0000256" key="2">
    <source>
        <dbReference type="SAM" id="SignalP"/>
    </source>
</evidence>
<feature type="chain" id="PRO_5030062903" evidence="2">
    <location>
        <begin position="22"/>
        <end position="148"/>
    </location>
</feature>
<gene>
    <name evidence="4" type="ORF">DO021_11890</name>
    <name evidence="3" type="ORF">EYB58_09290</name>
</gene>
<dbReference type="EMBL" id="CP036313">
    <property type="protein sequence ID" value="QBH13093.1"/>
    <property type="molecule type" value="Genomic_DNA"/>
</dbReference>
<dbReference type="GO" id="GO:0005886">
    <property type="term" value="C:plasma membrane"/>
    <property type="evidence" value="ECO:0007669"/>
    <property type="project" value="TreeGrafter"/>
</dbReference>
<dbReference type="OrthoDB" id="9097160at2"/>
<protein>
    <submittedName>
        <fullName evidence="3">DMT family transporter</fullName>
    </submittedName>
    <submittedName>
        <fullName evidence="4">EamA-like transporter family protein</fullName>
    </submittedName>
</protein>
<dbReference type="Proteomes" id="UP000248798">
    <property type="component" value="Unassembled WGS sequence"/>
</dbReference>
<dbReference type="EMBL" id="QLNI01000022">
    <property type="protein sequence ID" value="RAM01838.1"/>
    <property type="molecule type" value="Genomic_DNA"/>
</dbReference>
<evidence type="ECO:0000313" key="4">
    <source>
        <dbReference type="EMBL" id="RAM01838.1"/>
    </source>
</evidence>
<feature type="transmembrane region" description="Helical" evidence="1">
    <location>
        <begin position="37"/>
        <end position="56"/>
    </location>
</feature>
<keyword evidence="1" id="KW-0812">Transmembrane</keyword>
<evidence type="ECO:0000313" key="3">
    <source>
        <dbReference type="EMBL" id="QBH13093.1"/>
    </source>
</evidence>
<dbReference type="PANTHER" id="PTHR34821">
    <property type="entry name" value="INNER MEMBRANE PROTEIN YDCZ"/>
    <property type="match status" value="1"/>
</dbReference>
<proteinExistence type="predicted"/>
<dbReference type="Pfam" id="PF04657">
    <property type="entry name" value="DMT_YdcZ"/>
    <property type="match status" value="1"/>
</dbReference>
<feature type="signal peptide" evidence="2">
    <location>
        <begin position="1"/>
        <end position="21"/>
    </location>
</feature>
<name>A0A328FBA2_9BACT</name>
<feature type="transmembrane region" description="Helical" evidence="1">
    <location>
        <begin position="97"/>
        <end position="117"/>
    </location>
</feature>
<dbReference type="AlphaFoldDB" id="A0A328FBA2"/>
<keyword evidence="6" id="KW-1185">Reference proteome</keyword>
<keyword evidence="1" id="KW-0472">Membrane</keyword>
<dbReference type="InterPro" id="IPR006750">
    <property type="entry name" value="YdcZ"/>
</dbReference>
<dbReference type="PANTHER" id="PTHR34821:SF2">
    <property type="entry name" value="INNER MEMBRANE PROTEIN YDCZ"/>
    <property type="match status" value="1"/>
</dbReference>
<reference evidence="3 6" key="2">
    <citation type="submission" date="2019-02" db="EMBL/GenBank/DDBJ databases">
        <title>Complete genome sequence of Desulfobacter hydrogenophilus AcRS1.</title>
        <authorList>
            <person name="Marietou A."/>
            <person name="Lund M.B."/>
            <person name="Marshall I.P.G."/>
            <person name="Schreiber L."/>
            <person name="Jorgensen B."/>
        </authorList>
    </citation>
    <scope>NUCLEOTIDE SEQUENCE [LARGE SCALE GENOMIC DNA]</scope>
    <source>
        <strain evidence="3 6">AcRS1</strain>
    </source>
</reference>
<keyword evidence="2" id="KW-0732">Signal</keyword>